<protein>
    <submittedName>
        <fullName evidence="2">Uncharacterized protein</fullName>
    </submittedName>
</protein>
<sequence length="401" mass="45058">MVFTKPLATALLIAANAANAFVLPNAKPTFTHATSSGLSAFEGGFKDTDPKFAYVNPQPDLSDLDITGNLHNIDKITRMQKIFWPQFSWQAVPGDESTRLYDLFAKDISRLGYDDSGRIWSLICPQRGMWIPILGTVMLEVTVTGVRGWVDEESRSCAADAGVEGVVWIEPANNPFAELFGPLLDSYGFPFSKANGAKKKGHAIGKPYEEFWPMRNGTDPLFFHPQSMQHWDEAFSVYHLQVEIGDQIMTGKAIVDDFNTLVINAFNLASGNILVTGQQVAWNVWANEPEDVDTEEWKAHAEKWFHSITVDHTYPTGKYSDKPSYFDGSEFKPLGDGDAIVSVMDELKEFVGKHAETIKNEAERLKDNEEEKHKLLLNLLKLGSFLKHNVFEKSRRHVKEE</sequence>
<gene>
    <name evidence="2" type="ORF">FRACYDRAFT_234326</name>
</gene>
<organism evidence="2 3">
    <name type="scientific">Fragilariopsis cylindrus CCMP1102</name>
    <dbReference type="NCBI Taxonomy" id="635003"/>
    <lineage>
        <taxon>Eukaryota</taxon>
        <taxon>Sar</taxon>
        <taxon>Stramenopiles</taxon>
        <taxon>Ochrophyta</taxon>
        <taxon>Bacillariophyta</taxon>
        <taxon>Bacillariophyceae</taxon>
        <taxon>Bacillariophycidae</taxon>
        <taxon>Bacillariales</taxon>
        <taxon>Bacillariaceae</taxon>
        <taxon>Fragilariopsis</taxon>
    </lineage>
</organism>
<reference evidence="2 3" key="1">
    <citation type="submission" date="2016-09" db="EMBL/GenBank/DDBJ databases">
        <title>Extensive genetic diversity and differential bi-allelic expression allows diatom success in the polar Southern Ocean.</title>
        <authorList>
            <consortium name="DOE Joint Genome Institute"/>
            <person name="Mock T."/>
            <person name="Otillar R.P."/>
            <person name="Strauss J."/>
            <person name="Dupont C."/>
            <person name="Frickenhaus S."/>
            <person name="Maumus F."/>
            <person name="Mcmullan M."/>
            <person name="Sanges R."/>
            <person name="Schmutz J."/>
            <person name="Toseland A."/>
            <person name="Valas R."/>
            <person name="Veluchamy A."/>
            <person name="Ward B.J."/>
            <person name="Allen A."/>
            <person name="Barry K."/>
            <person name="Falciatore A."/>
            <person name="Ferrante M."/>
            <person name="Fortunato A.E."/>
            <person name="Gloeckner G."/>
            <person name="Gruber A."/>
            <person name="Hipkin R."/>
            <person name="Janech M."/>
            <person name="Kroth P."/>
            <person name="Leese F."/>
            <person name="Lindquist E."/>
            <person name="Lyon B.R."/>
            <person name="Martin J."/>
            <person name="Mayer C."/>
            <person name="Parker M."/>
            <person name="Quesneville H."/>
            <person name="Raymond J."/>
            <person name="Uhlig C."/>
            <person name="Valentin K.U."/>
            <person name="Worden A.Z."/>
            <person name="Armbrust E.V."/>
            <person name="Bowler C."/>
            <person name="Green B."/>
            <person name="Moulton V."/>
            <person name="Van Oosterhout C."/>
            <person name="Grigoriev I."/>
        </authorList>
    </citation>
    <scope>NUCLEOTIDE SEQUENCE [LARGE SCALE GENOMIC DNA]</scope>
    <source>
        <strain evidence="2 3">CCMP1102</strain>
    </source>
</reference>
<feature type="signal peptide" evidence="1">
    <location>
        <begin position="1"/>
        <end position="20"/>
    </location>
</feature>
<evidence type="ECO:0000256" key="1">
    <source>
        <dbReference type="SAM" id="SignalP"/>
    </source>
</evidence>
<evidence type="ECO:0000313" key="2">
    <source>
        <dbReference type="EMBL" id="OEU20695.1"/>
    </source>
</evidence>
<dbReference type="Proteomes" id="UP000095751">
    <property type="component" value="Unassembled WGS sequence"/>
</dbReference>
<name>A0A1E7FRG9_9STRA</name>
<dbReference type="KEGG" id="fcy:FRACYDRAFT_234326"/>
<dbReference type="EMBL" id="KV784354">
    <property type="protein sequence ID" value="OEU20695.1"/>
    <property type="molecule type" value="Genomic_DNA"/>
</dbReference>
<dbReference type="AlphaFoldDB" id="A0A1E7FRG9"/>
<dbReference type="InParanoid" id="A0A1E7FRG9"/>
<accession>A0A1E7FRG9</accession>
<feature type="chain" id="PRO_5009193454" evidence="1">
    <location>
        <begin position="21"/>
        <end position="401"/>
    </location>
</feature>
<keyword evidence="3" id="KW-1185">Reference proteome</keyword>
<evidence type="ECO:0000313" key="3">
    <source>
        <dbReference type="Proteomes" id="UP000095751"/>
    </source>
</evidence>
<proteinExistence type="predicted"/>
<keyword evidence="1" id="KW-0732">Signal</keyword>